<feature type="transmembrane region" description="Helical" evidence="1">
    <location>
        <begin position="31"/>
        <end position="51"/>
    </location>
</feature>
<dbReference type="PANTHER" id="PTHR34289">
    <property type="entry name" value="PROTEIN, PUTATIVE (DUF819)-RELATED"/>
    <property type="match status" value="1"/>
</dbReference>
<protein>
    <submittedName>
        <fullName evidence="2">DUF819 family protein</fullName>
    </submittedName>
</protein>
<organism evidence="2 3">
    <name type="scientific">Parahaliea maris</name>
    <dbReference type="NCBI Taxonomy" id="2716870"/>
    <lineage>
        <taxon>Bacteria</taxon>
        <taxon>Pseudomonadati</taxon>
        <taxon>Pseudomonadota</taxon>
        <taxon>Gammaproteobacteria</taxon>
        <taxon>Cellvibrionales</taxon>
        <taxon>Halieaceae</taxon>
        <taxon>Parahaliea</taxon>
    </lineage>
</organism>
<dbReference type="EMBL" id="VRZA01000002">
    <property type="protein sequence ID" value="TXS95665.1"/>
    <property type="molecule type" value="Genomic_DNA"/>
</dbReference>
<evidence type="ECO:0000313" key="2">
    <source>
        <dbReference type="EMBL" id="TXS95665.1"/>
    </source>
</evidence>
<dbReference type="Proteomes" id="UP000321039">
    <property type="component" value="Unassembled WGS sequence"/>
</dbReference>
<dbReference type="Pfam" id="PF05684">
    <property type="entry name" value="DUF819"/>
    <property type="match status" value="1"/>
</dbReference>
<dbReference type="AlphaFoldDB" id="A0A5C9A457"/>
<evidence type="ECO:0000313" key="3">
    <source>
        <dbReference type="Proteomes" id="UP000321039"/>
    </source>
</evidence>
<sequence>MTVISADNDLALMAALFAIAGLAFRLERTRVGSHLTGTVIAILLAIAAANLRLIPHSANAYDFVFRYMVPVLLPLFLFQADLRRILFESTRTTIAFLLASVGTVAGVTVAALALDLSALGAAADLPAHTREPAIAGLFTSTYIGGSVNYAALGEVTGLNADASFFSAATAADNLFSAVYLGVLALLPGWAWLARRFRAHDETGDSKGSGRQEVVTAMSLTQSLAVALVIVALGDAIVAALGWQDWRYVIITVLSLAFATGMSGTASRLAGSFELGVGFSFVFFAAIAAGANLVAMVSVAPLLIALVLILLSVHALVTLLLGRLFGLSLPELITASNAAVLGATTAPALAAAKGWNNLVTPGVLAGVLGYALGTFIGTLVFKYWGILLN</sequence>
<reference evidence="2 3" key="1">
    <citation type="submission" date="2019-08" db="EMBL/GenBank/DDBJ databases">
        <title>Parahaliea maris sp. nov., isolated from the surface seawater.</title>
        <authorList>
            <person name="Liu Y."/>
        </authorList>
    </citation>
    <scope>NUCLEOTIDE SEQUENCE [LARGE SCALE GENOMIC DNA]</scope>
    <source>
        <strain evidence="2 3">HSLHS9</strain>
    </source>
</reference>
<feature type="transmembrane region" description="Helical" evidence="1">
    <location>
        <begin position="331"/>
        <end position="351"/>
    </location>
</feature>
<feature type="transmembrane region" description="Helical" evidence="1">
    <location>
        <begin position="301"/>
        <end position="324"/>
    </location>
</feature>
<keyword evidence="3" id="KW-1185">Reference proteome</keyword>
<comment type="caution">
    <text evidence="2">The sequence shown here is derived from an EMBL/GenBank/DDBJ whole genome shotgun (WGS) entry which is preliminary data.</text>
</comment>
<feature type="transmembrane region" description="Helical" evidence="1">
    <location>
        <begin position="245"/>
        <end position="262"/>
    </location>
</feature>
<feature type="transmembrane region" description="Helical" evidence="1">
    <location>
        <begin position="274"/>
        <end position="295"/>
    </location>
</feature>
<dbReference type="RefSeq" id="WP_148067581.1">
    <property type="nucleotide sequence ID" value="NZ_VRZA01000002.1"/>
</dbReference>
<evidence type="ECO:0000256" key="1">
    <source>
        <dbReference type="SAM" id="Phobius"/>
    </source>
</evidence>
<dbReference type="InterPro" id="IPR008537">
    <property type="entry name" value="DUF819"/>
</dbReference>
<feature type="transmembrane region" description="Helical" evidence="1">
    <location>
        <begin position="6"/>
        <end position="24"/>
    </location>
</feature>
<proteinExistence type="predicted"/>
<feature type="transmembrane region" description="Helical" evidence="1">
    <location>
        <begin position="63"/>
        <end position="82"/>
    </location>
</feature>
<feature type="transmembrane region" description="Helical" evidence="1">
    <location>
        <begin position="213"/>
        <end position="239"/>
    </location>
</feature>
<accession>A0A5C9A457</accession>
<feature type="transmembrane region" description="Helical" evidence="1">
    <location>
        <begin position="357"/>
        <end position="380"/>
    </location>
</feature>
<keyword evidence="1" id="KW-1133">Transmembrane helix</keyword>
<gene>
    <name evidence="2" type="ORF">FV139_07290</name>
</gene>
<keyword evidence="1" id="KW-0472">Membrane</keyword>
<keyword evidence="1" id="KW-0812">Transmembrane</keyword>
<dbReference type="PANTHER" id="PTHR34289:SF8">
    <property type="entry name" value="DUF819 DOMAIN-CONTAINING PROTEIN"/>
    <property type="match status" value="1"/>
</dbReference>
<feature type="transmembrane region" description="Helical" evidence="1">
    <location>
        <begin position="174"/>
        <end position="192"/>
    </location>
</feature>
<feature type="transmembrane region" description="Helical" evidence="1">
    <location>
        <begin position="94"/>
        <end position="114"/>
    </location>
</feature>
<name>A0A5C9A457_9GAMM</name>